<feature type="signal peptide" evidence="1">
    <location>
        <begin position="1"/>
        <end position="21"/>
    </location>
</feature>
<comment type="caution">
    <text evidence="3">The sequence shown here is derived from an EMBL/GenBank/DDBJ whole genome shotgun (WGS) entry which is preliminary data.</text>
</comment>
<reference evidence="3" key="1">
    <citation type="journal article" date="2023" name="Mol. Phylogenet. Evol.">
        <title>Genome-scale phylogeny and comparative genomics of the fungal order Sordariales.</title>
        <authorList>
            <person name="Hensen N."/>
            <person name="Bonometti L."/>
            <person name="Westerberg I."/>
            <person name="Brannstrom I.O."/>
            <person name="Guillou S."/>
            <person name="Cros-Aarteil S."/>
            <person name="Calhoun S."/>
            <person name="Haridas S."/>
            <person name="Kuo A."/>
            <person name="Mondo S."/>
            <person name="Pangilinan J."/>
            <person name="Riley R."/>
            <person name="LaButti K."/>
            <person name="Andreopoulos B."/>
            <person name="Lipzen A."/>
            <person name="Chen C."/>
            <person name="Yan M."/>
            <person name="Daum C."/>
            <person name="Ng V."/>
            <person name="Clum A."/>
            <person name="Steindorff A."/>
            <person name="Ohm R.A."/>
            <person name="Martin F."/>
            <person name="Silar P."/>
            <person name="Natvig D.O."/>
            <person name="Lalanne C."/>
            <person name="Gautier V."/>
            <person name="Ament-Velasquez S.L."/>
            <person name="Kruys A."/>
            <person name="Hutchinson M.I."/>
            <person name="Powell A.J."/>
            <person name="Barry K."/>
            <person name="Miller A.N."/>
            <person name="Grigoriev I.V."/>
            <person name="Debuchy R."/>
            <person name="Gladieux P."/>
            <person name="Hiltunen Thoren M."/>
            <person name="Johannesson H."/>
        </authorList>
    </citation>
    <scope>NUCLEOTIDE SEQUENCE</scope>
    <source>
        <strain evidence="3">PSN293</strain>
    </source>
</reference>
<evidence type="ECO:0000313" key="4">
    <source>
        <dbReference type="Proteomes" id="UP001301769"/>
    </source>
</evidence>
<feature type="chain" id="PRO_5042968093" description="SCP domain-containing protein" evidence="1">
    <location>
        <begin position="22"/>
        <end position="147"/>
    </location>
</feature>
<evidence type="ECO:0000259" key="2">
    <source>
        <dbReference type="Pfam" id="PF00188"/>
    </source>
</evidence>
<dbReference type="InterPro" id="IPR035940">
    <property type="entry name" value="CAP_sf"/>
</dbReference>
<dbReference type="Pfam" id="PF00188">
    <property type="entry name" value="CAP"/>
    <property type="match status" value="1"/>
</dbReference>
<dbReference type="InterPro" id="IPR014044">
    <property type="entry name" value="CAP_dom"/>
</dbReference>
<keyword evidence="4" id="KW-1185">Reference proteome</keyword>
<evidence type="ECO:0000313" key="3">
    <source>
        <dbReference type="EMBL" id="KAK4216163.1"/>
    </source>
</evidence>
<reference evidence="3" key="2">
    <citation type="submission" date="2023-05" db="EMBL/GenBank/DDBJ databases">
        <authorList>
            <consortium name="Lawrence Berkeley National Laboratory"/>
            <person name="Steindorff A."/>
            <person name="Hensen N."/>
            <person name="Bonometti L."/>
            <person name="Westerberg I."/>
            <person name="Brannstrom I.O."/>
            <person name="Guillou S."/>
            <person name="Cros-Aarteil S."/>
            <person name="Calhoun S."/>
            <person name="Haridas S."/>
            <person name="Kuo A."/>
            <person name="Mondo S."/>
            <person name="Pangilinan J."/>
            <person name="Riley R."/>
            <person name="Labutti K."/>
            <person name="Andreopoulos B."/>
            <person name="Lipzen A."/>
            <person name="Chen C."/>
            <person name="Yanf M."/>
            <person name="Daum C."/>
            <person name="Ng V."/>
            <person name="Clum A."/>
            <person name="Ohm R."/>
            <person name="Martin F."/>
            <person name="Silar P."/>
            <person name="Natvig D."/>
            <person name="Lalanne C."/>
            <person name="Gautier V."/>
            <person name="Ament-Velasquez S.L."/>
            <person name="Kruys A."/>
            <person name="Hutchinson M.I."/>
            <person name="Powell A.J."/>
            <person name="Barry K."/>
            <person name="Miller A.N."/>
            <person name="Grigoriev I.V."/>
            <person name="Debuchy R."/>
            <person name="Gladieux P."/>
            <person name="Thoren M.H."/>
            <person name="Johannesson H."/>
        </authorList>
    </citation>
    <scope>NUCLEOTIDE SEQUENCE</scope>
    <source>
        <strain evidence="3">PSN293</strain>
    </source>
</reference>
<sequence length="147" mass="16088">MMLPTKTSLLASFALLGATQAHYMDIIGDWRWRMGLYQLQYSSSLEANARKTVVDSNGQMIHQLNPGSYGQVLAPGGTSDNDFWRVLVGGWLCELPNAPGMNGVCAEASKGWYYGGQTGHAELMRSTQLKTIGCAQYKGIWACDLGY</sequence>
<dbReference type="EMBL" id="MU858071">
    <property type="protein sequence ID" value="KAK4216163.1"/>
    <property type="molecule type" value="Genomic_DNA"/>
</dbReference>
<feature type="domain" description="SCP" evidence="2">
    <location>
        <begin position="29"/>
        <end position="138"/>
    </location>
</feature>
<name>A0AAN6YCV1_9PEZI</name>
<organism evidence="3 4">
    <name type="scientific">Rhypophila decipiens</name>
    <dbReference type="NCBI Taxonomy" id="261697"/>
    <lineage>
        <taxon>Eukaryota</taxon>
        <taxon>Fungi</taxon>
        <taxon>Dikarya</taxon>
        <taxon>Ascomycota</taxon>
        <taxon>Pezizomycotina</taxon>
        <taxon>Sordariomycetes</taxon>
        <taxon>Sordariomycetidae</taxon>
        <taxon>Sordariales</taxon>
        <taxon>Naviculisporaceae</taxon>
        <taxon>Rhypophila</taxon>
    </lineage>
</organism>
<keyword evidence="1" id="KW-0732">Signal</keyword>
<protein>
    <recommendedName>
        <fullName evidence="2">SCP domain-containing protein</fullName>
    </recommendedName>
</protein>
<gene>
    <name evidence="3" type="ORF">QBC37DRAFT_100818</name>
</gene>
<accession>A0AAN6YCV1</accession>
<dbReference type="Proteomes" id="UP001301769">
    <property type="component" value="Unassembled WGS sequence"/>
</dbReference>
<proteinExistence type="predicted"/>
<evidence type="ECO:0000256" key="1">
    <source>
        <dbReference type="SAM" id="SignalP"/>
    </source>
</evidence>
<dbReference type="AlphaFoldDB" id="A0AAN6YCV1"/>
<dbReference type="SUPFAM" id="SSF55797">
    <property type="entry name" value="PR-1-like"/>
    <property type="match status" value="1"/>
</dbReference>